<protein>
    <submittedName>
        <fullName evidence="2">Phosphohydrolase</fullName>
    </submittedName>
</protein>
<name>A0A918LX15_9ACTN</name>
<dbReference type="InterPro" id="IPR011576">
    <property type="entry name" value="Pyridox_Oxase_N"/>
</dbReference>
<dbReference type="Pfam" id="PF01243">
    <property type="entry name" value="PNPOx_N"/>
    <property type="match status" value="1"/>
</dbReference>
<dbReference type="AlphaFoldDB" id="A0A918LX15"/>
<reference evidence="2" key="1">
    <citation type="journal article" date="2014" name="Int. J. Syst. Evol. Microbiol.">
        <title>Complete genome sequence of Corynebacterium casei LMG S-19264T (=DSM 44701T), isolated from a smear-ripened cheese.</title>
        <authorList>
            <consortium name="US DOE Joint Genome Institute (JGI-PGF)"/>
            <person name="Walter F."/>
            <person name="Albersmeier A."/>
            <person name="Kalinowski J."/>
            <person name="Ruckert C."/>
        </authorList>
    </citation>
    <scope>NUCLEOTIDE SEQUENCE</scope>
    <source>
        <strain evidence="2">JCM 3172</strain>
    </source>
</reference>
<reference evidence="2" key="2">
    <citation type="submission" date="2020-09" db="EMBL/GenBank/DDBJ databases">
        <authorList>
            <person name="Sun Q."/>
            <person name="Ohkuma M."/>
        </authorList>
    </citation>
    <scope>NUCLEOTIDE SEQUENCE</scope>
    <source>
        <strain evidence="2">JCM 3172</strain>
    </source>
</reference>
<dbReference type="Gene3D" id="2.30.110.10">
    <property type="entry name" value="Electron Transport, Fmn-binding Protein, Chain A"/>
    <property type="match status" value="1"/>
</dbReference>
<gene>
    <name evidence="2" type="ORF">GCM10014713_64570</name>
</gene>
<evidence type="ECO:0000313" key="3">
    <source>
        <dbReference type="Proteomes" id="UP000619486"/>
    </source>
</evidence>
<dbReference type="EMBL" id="BMQQ01000041">
    <property type="protein sequence ID" value="GGT62262.1"/>
    <property type="molecule type" value="Genomic_DNA"/>
</dbReference>
<proteinExistence type="predicted"/>
<accession>A0A918LX15</accession>
<dbReference type="NCBIfam" id="TIGR04025">
    <property type="entry name" value="PPOX_FMN_DR2398"/>
    <property type="match status" value="1"/>
</dbReference>
<dbReference type="InterPro" id="IPR012349">
    <property type="entry name" value="Split_barrel_FMN-bd"/>
</dbReference>
<dbReference type="PANTHER" id="PTHR42815">
    <property type="entry name" value="FAD-BINDING, PUTATIVE (AFU_ORTHOLOGUE AFUA_6G07600)-RELATED"/>
    <property type="match status" value="1"/>
</dbReference>
<comment type="caution">
    <text evidence="2">The sequence shown here is derived from an EMBL/GenBank/DDBJ whole genome shotgun (WGS) entry which is preliminary data.</text>
</comment>
<evidence type="ECO:0000313" key="2">
    <source>
        <dbReference type="EMBL" id="GGT62262.1"/>
    </source>
</evidence>
<dbReference type="PANTHER" id="PTHR42815:SF2">
    <property type="entry name" value="FAD-BINDING, PUTATIVE (AFU_ORTHOLOGUE AFUA_6G07600)-RELATED"/>
    <property type="match status" value="1"/>
</dbReference>
<feature type="domain" description="Pyridoxamine 5'-phosphate oxidase N-terminal" evidence="1">
    <location>
        <begin position="39"/>
        <end position="155"/>
    </location>
</feature>
<organism evidence="2 3">
    <name type="scientific">Streptomyces purpureus</name>
    <dbReference type="NCBI Taxonomy" id="1951"/>
    <lineage>
        <taxon>Bacteria</taxon>
        <taxon>Bacillati</taxon>
        <taxon>Actinomycetota</taxon>
        <taxon>Actinomycetes</taxon>
        <taxon>Kitasatosporales</taxon>
        <taxon>Streptomycetaceae</taxon>
        <taxon>Streptomyces</taxon>
    </lineage>
</organism>
<dbReference type="InterPro" id="IPR024029">
    <property type="entry name" value="Pyridox_Oxase_FMN-dep"/>
</dbReference>
<sequence length="209" mass="23564">MDTAGMVEITSEEELRELLGVPTPVALAKERSALHELDREWLAHASLCLIATADANGWCDVSPKGDPAGFTKVLDDTTIAIPERPGNRRADSFHNVLANPRVGLLFLVPGRGDTLRINGRARLVREAPFFDEMTVKGHRPRLAMVVETEEIFFHCSKAFLRSDLWKPETWTPEAVPSRARISKSLERTDQSLEDLERYYGPRYAEGMYR</sequence>
<dbReference type="Proteomes" id="UP000619486">
    <property type="component" value="Unassembled WGS sequence"/>
</dbReference>
<keyword evidence="3" id="KW-1185">Reference proteome</keyword>
<evidence type="ECO:0000259" key="1">
    <source>
        <dbReference type="Pfam" id="PF01243"/>
    </source>
</evidence>
<dbReference type="SUPFAM" id="SSF50475">
    <property type="entry name" value="FMN-binding split barrel"/>
    <property type="match status" value="1"/>
</dbReference>